<dbReference type="CDD" id="cd06261">
    <property type="entry name" value="TM_PBP2"/>
    <property type="match status" value="1"/>
</dbReference>
<dbReference type="GO" id="GO:0015031">
    <property type="term" value="P:protein transport"/>
    <property type="evidence" value="ECO:0007669"/>
    <property type="project" value="UniProtKB-KW"/>
</dbReference>
<dbReference type="GO" id="GO:0005886">
    <property type="term" value="C:plasma membrane"/>
    <property type="evidence" value="ECO:0007669"/>
    <property type="project" value="UniProtKB-SubCell"/>
</dbReference>
<accession>A0A1Y5TU94</accession>
<keyword evidence="6" id="KW-0653">Protein transport</keyword>
<feature type="transmembrane region" description="Helical" evidence="9">
    <location>
        <begin position="182"/>
        <end position="200"/>
    </location>
</feature>
<keyword evidence="12" id="KW-1185">Reference proteome</keyword>
<dbReference type="AlphaFoldDB" id="A0A1Y5TU94"/>
<keyword evidence="7 9" id="KW-1133">Transmembrane helix</keyword>
<evidence type="ECO:0000256" key="3">
    <source>
        <dbReference type="ARBA" id="ARBA00022475"/>
    </source>
</evidence>
<dbReference type="InterPro" id="IPR035906">
    <property type="entry name" value="MetI-like_sf"/>
</dbReference>
<dbReference type="GO" id="GO:0055085">
    <property type="term" value="P:transmembrane transport"/>
    <property type="evidence" value="ECO:0007669"/>
    <property type="project" value="InterPro"/>
</dbReference>
<dbReference type="PROSITE" id="PS50928">
    <property type="entry name" value="ABC_TM1"/>
    <property type="match status" value="1"/>
</dbReference>
<keyword evidence="8 9" id="KW-0472">Membrane</keyword>
<keyword evidence="5" id="KW-0571">Peptide transport</keyword>
<dbReference type="Pfam" id="PF00528">
    <property type="entry name" value="BPD_transp_1"/>
    <property type="match status" value="1"/>
</dbReference>
<evidence type="ECO:0000256" key="9">
    <source>
        <dbReference type="RuleBase" id="RU363032"/>
    </source>
</evidence>
<organism evidence="11 12">
    <name type="scientific">Oceanibacterium hippocampi</name>
    <dbReference type="NCBI Taxonomy" id="745714"/>
    <lineage>
        <taxon>Bacteria</taxon>
        <taxon>Pseudomonadati</taxon>
        <taxon>Pseudomonadota</taxon>
        <taxon>Alphaproteobacteria</taxon>
        <taxon>Sneathiellales</taxon>
        <taxon>Sneathiellaceae</taxon>
        <taxon>Oceanibacterium</taxon>
    </lineage>
</organism>
<feature type="transmembrane region" description="Helical" evidence="9">
    <location>
        <begin position="135"/>
        <end position="162"/>
    </location>
</feature>
<protein>
    <submittedName>
        <fullName evidence="11">Putative D,D-dipeptide transport system permease protein DdpC</fullName>
    </submittedName>
</protein>
<feature type="transmembrane region" description="Helical" evidence="9">
    <location>
        <begin position="90"/>
        <end position="114"/>
    </location>
</feature>
<keyword evidence="4 9" id="KW-0812">Transmembrane</keyword>
<dbReference type="OrthoDB" id="9812701at2"/>
<reference evidence="11 12" key="1">
    <citation type="submission" date="2017-03" db="EMBL/GenBank/DDBJ databases">
        <authorList>
            <person name="Afonso C.L."/>
            <person name="Miller P.J."/>
            <person name="Scott M.A."/>
            <person name="Spackman E."/>
            <person name="Goraichik I."/>
            <person name="Dimitrov K.M."/>
            <person name="Suarez D.L."/>
            <person name="Swayne D.E."/>
        </authorList>
    </citation>
    <scope>NUCLEOTIDE SEQUENCE [LARGE SCALE GENOMIC DNA]</scope>
    <source>
        <strain evidence="11 12">CECT 7691</strain>
    </source>
</reference>
<evidence type="ECO:0000256" key="2">
    <source>
        <dbReference type="ARBA" id="ARBA00022448"/>
    </source>
</evidence>
<dbReference type="PANTHER" id="PTHR43386:SF1">
    <property type="entry name" value="D,D-DIPEPTIDE TRANSPORT SYSTEM PERMEASE PROTEIN DDPC-RELATED"/>
    <property type="match status" value="1"/>
</dbReference>
<evidence type="ECO:0000256" key="8">
    <source>
        <dbReference type="ARBA" id="ARBA00023136"/>
    </source>
</evidence>
<evidence type="ECO:0000259" key="10">
    <source>
        <dbReference type="PROSITE" id="PS50928"/>
    </source>
</evidence>
<dbReference type="EMBL" id="FWFR01000003">
    <property type="protein sequence ID" value="SLN72682.1"/>
    <property type="molecule type" value="Genomic_DNA"/>
</dbReference>
<comment type="subcellular location">
    <subcellularLocation>
        <location evidence="1 9">Cell membrane</location>
        <topology evidence="1 9">Multi-pass membrane protein</topology>
    </subcellularLocation>
</comment>
<proteinExistence type="inferred from homology"/>
<dbReference type="InterPro" id="IPR050366">
    <property type="entry name" value="BP-dependent_transpt_permease"/>
</dbReference>
<evidence type="ECO:0000313" key="12">
    <source>
        <dbReference type="Proteomes" id="UP000193200"/>
    </source>
</evidence>
<dbReference type="InterPro" id="IPR000515">
    <property type="entry name" value="MetI-like"/>
</dbReference>
<dbReference type="InParanoid" id="A0A1Y5TU94"/>
<feature type="transmembrane region" description="Helical" evidence="9">
    <location>
        <begin position="26"/>
        <end position="47"/>
    </location>
</feature>
<keyword evidence="3" id="KW-1003">Cell membrane</keyword>
<gene>
    <name evidence="11" type="primary">ddpC_2</name>
    <name evidence="11" type="ORF">OCH7691_03499</name>
</gene>
<dbReference type="Proteomes" id="UP000193200">
    <property type="component" value="Unassembled WGS sequence"/>
</dbReference>
<dbReference type="Gene3D" id="1.10.3720.10">
    <property type="entry name" value="MetI-like"/>
    <property type="match status" value="1"/>
</dbReference>
<sequence>MTMKTNVIEPGATVVKQPRNRISWRTIIPATFLLIVVFTSVFADVLAPYDANTQNLKAFLTEPGSEFVMGSDALGRDIFSRLMHGGRVSLLVGVSSVGVAIIIGVLMGIMSAMIGGWIGEAIMRLTDLFLSLPSVLIALAVAATLGPSLLNVILIIGFIYWAPFARMVRGEALSIRELDYVQAAYAVGCGPLRLLWLHILPNLVNTIIVMATLQIAAAILLESTLSFLGVGVPPPMPTWGMMVAEGRPYVELGWWTVLFPGLAIMITVLSTNLLGDVLRDRLDPKFNRAR</sequence>
<evidence type="ECO:0000256" key="6">
    <source>
        <dbReference type="ARBA" id="ARBA00022927"/>
    </source>
</evidence>
<evidence type="ECO:0000256" key="1">
    <source>
        <dbReference type="ARBA" id="ARBA00004651"/>
    </source>
</evidence>
<evidence type="ECO:0000256" key="5">
    <source>
        <dbReference type="ARBA" id="ARBA00022856"/>
    </source>
</evidence>
<name>A0A1Y5TU94_9PROT</name>
<evidence type="ECO:0000256" key="7">
    <source>
        <dbReference type="ARBA" id="ARBA00022989"/>
    </source>
</evidence>
<feature type="domain" description="ABC transmembrane type-1" evidence="10">
    <location>
        <begin position="86"/>
        <end position="275"/>
    </location>
</feature>
<evidence type="ECO:0000313" key="11">
    <source>
        <dbReference type="EMBL" id="SLN72682.1"/>
    </source>
</evidence>
<feature type="transmembrane region" description="Helical" evidence="9">
    <location>
        <begin position="207"/>
        <end position="232"/>
    </location>
</feature>
<dbReference type="SUPFAM" id="SSF161098">
    <property type="entry name" value="MetI-like"/>
    <property type="match status" value="1"/>
</dbReference>
<evidence type="ECO:0000256" key="4">
    <source>
        <dbReference type="ARBA" id="ARBA00022692"/>
    </source>
</evidence>
<comment type="similarity">
    <text evidence="9">Belongs to the binding-protein-dependent transport system permease family.</text>
</comment>
<feature type="transmembrane region" description="Helical" evidence="9">
    <location>
        <begin position="252"/>
        <end position="275"/>
    </location>
</feature>
<keyword evidence="2 9" id="KW-0813">Transport</keyword>
<dbReference type="GO" id="GO:0015833">
    <property type="term" value="P:peptide transport"/>
    <property type="evidence" value="ECO:0007669"/>
    <property type="project" value="UniProtKB-KW"/>
</dbReference>
<dbReference type="PANTHER" id="PTHR43386">
    <property type="entry name" value="OLIGOPEPTIDE TRANSPORT SYSTEM PERMEASE PROTEIN APPC"/>
    <property type="match status" value="1"/>
</dbReference>